<dbReference type="InterPro" id="IPR000326">
    <property type="entry name" value="PAP2/HPO"/>
</dbReference>
<keyword evidence="3 7" id="KW-0812">Transmembrane</keyword>
<dbReference type="AlphaFoldDB" id="A0A1T4YYN7"/>
<keyword evidence="9" id="KW-0808">Transferase</keyword>
<keyword evidence="5 7" id="KW-1133">Transmembrane helix</keyword>
<dbReference type="SUPFAM" id="SSF48317">
    <property type="entry name" value="Acid phosphatase/Vanadium-dependent haloperoxidase"/>
    <property type="match status" value="1"/>
</dbReference>
<evidence type="ECO:0000256" key="7">
    <source>
        <dbReference type="SAM" id="Phobius"/>
    </source>
</evidence>
<protein>
    <submittedName>
        <fullName evidence="9">Lipid kinase, YegS/Rv2252/BmrU family</fullName>
    </submittedName>
</protein>
<accession>A0A1T4YYN7</accession>
<dbReference type="RefSeq" id="WP_078699547.1">
    <property type="nucleotide sequence ID" value="NZ_LT796768.1"/>
</dbReference>
<dbReference type="STRING" id="1736691.SAMN06295964_1470"/>
<keyword evidence="2" id="KW-1003">Cell membrane</keyword>
<dbReference type="GO" id="GO:0005886">
    <property type="term" value="C:plasma membrane"/>
    <property type="evidence" value="ECO:0007669"/>
    <property type="project" value="UniProtKB-SubCell"/>
</dbReference>
<dbReference type="InterPro" id="IPR005218">
    <property type="entry name" value="Diacylglycerol/lipid_kinase"/>
</dbReference>
<dbReference type="SMART" id="SM00014">
    <property type="entry name" value="acidPPc"/>
    <property type="match status" value="1"/>
</dbReference>
<dbReference type="InterPro" id="IPR036938">
    <property type="entry name" value="PAP2/HPO_sf"/>
</dbReference>
<dbReference type="OrthoDB" id="3171056at2"/>
<organism evidence="9 10">
    <name type="scientific">Aeromicrobium choanae</name>
    <dbReference type="NCBI Taxonomy" id="1736691"/>
    <lineage>
        <taxon>Bacteria</taxon>
        <taxon>Bacillati</taxon>
        <taxon>Actinomycetota</taxon>
        <taxon>Actinomycetes</taxon>
        <taxon>Propionibacteriales</taxon>
        <taxon>Nocardioidaceae</taxon>
        <taxon>Aeromicrobium</taxon>
    </lineage>
</organism>
<dbReference type="InterPro" id="IPR016064">
    <property type="entry name" value="NAD/diacylglycerol_kinase_sf"/>
</dbReference>
<dbReference type="Pfam" id="PF19279">
    <property type="entry name" value="YegS_C"/>
    <property type="match status" value="1"/>
</dbReference>
<dbReference type="GO" id="GO:0016301">
    <property type="term" value="F:kinase activity"/>
    <property type="evidence" value="ECO:0007669"/>
    <property type="project" value="UniProtKB-KW"/>
</dbReference>
<dbReference type="PROSITE" id="PS50146">
    <property type="entry name" value="DAGK"/>
    <property type="match status" value="1"/>
</dbReference>
<feature type="transmembrane region" description="Helical" evidence="7">
    <location>
        <begin position="169"/>
        <end position="190"/>
    </location>
</feature>
<dbReference type="PANTHER" id="PTHR14969:SF62">
    <property type="entry name" value="DECAPRENYLPHOSPHORYL-5-PHOSPHORIBOSE PHOSPHATASE RV3807C-RELATED"/>
    <property type="match status" value="1"/>
</dbReference>
<dbReference type="GO" id="GO:0005524">
    <property type="term" value="F:ATP binding"/>
    <property type="evidence" value="ECO:0007669"/>
    <property type="project" value="InterPro"/>
</dbReference>
<keyword evidence="4" id="KW-0378">Hydrolase</keyword>
<evidence type="ECO:0000256" key="6">
    <source>
        <dbReference type="ARBA" id="ARBA00023136"/>
    </source>
</evidence>
<dbReference type="InterPro" id="IPR045540">
    <property type="entry name" value="YegS/DAGK_C"/>
</dbReference>
<evidence type="ECO:0000313" key="9">
    <source>
        <dbReference type="EMBL" id="SKB06892.1"/>
    </source>
</evidence>
<dbReference type="Proteomes" id="UP000191040">
    <property type="component" value="Chromosome I"/>
</dbReference>
<keyword evidence="9" id="KW-0418">Kinase</keyword>
<dbReference type="Gene3D" id="3.40.50.10330">
    <property type="entry name" value="Probable inorganic polyphosphate/atp-NAD kinase, domain 1"/>
    <property type="match status" value="1"/>
</dbReference>
<feature type="transmembrane region" description="Helical" evidence="7">
    <location>
        <begin position="139"/>
        <end position="162"/>
    </location>
</feature>
<dbReference type="GO" id="GO:0008654">
    <property type="term" value="P:phospholipid biosynthetic process"/>
    <property type="evidence" value="ECO:0007669"/>
    <property type="project" value="InterPro"/>
</dbReference>
<evidence type="ECO:0000256" key="2">
    <source>
        <dbReference type="ARBA" id="ARBA00022475"/>
    </source>
</evidence>
<name>A0A1T4YYN7_9ACTN</name>
<dbReference type="Gene3D" id="2.60.200.40">
    <property type="match status" value="1"/>
</dbReference>
<feature type="transmembrane region" description="Helical" evidence="7">
    <location>
        <begin position="14"/>
        <end position="36"/>
    </location>
</feature>
<comment type="subcellular location">
    <subcellularLocation>
        <location evidence="1">Cell membrane</location>
        <topology evidence="1">Multi-pass membrane protein</topology>
    </subcellularLocation>
</comment>
<dbReference type="SUPFAM" id="SSF111331">
    <property type="entry name" value="NAD kinase/diacylglycerol kinase-like"/>
    <property type="match status" value="1"/>
</dbReference>
<dbReference type="SMART" id="SM00046">
    <property type="entry name" value="DAGKc"/>
    <property type="match status" value="1"/>
</dbReference>
<feature type="transmembrane region" description="Helical" evidence="7">
    <location>
        <begin position="68"/>
        <end position="90"/>
    </location>
</feature>
<dbReference type="InterPro" id="IPR001206">
    <property type="entry name" value="Diacylglycerol_kinase_cat_dom"/>
</dbReference>
<dbReference type="Gene3D" id="1.20.144.10">
    <property type="entry name" value="Phosphatidic acid phosphatase type 2/haloperoxidase"/>
    <property type="match status" value="1"/>
</dbReference>
<evidence type="ECO:0000313" key="10">
    <source>
        <dbReference type="Proteomes" id="UP000191040"/>
    </source>
</evidence>
<feature type="domain" description="DAGKc" evidence="8">
    <location>
        <begin position="231"/>
        <end position="361"/>
    </location>
</feature>
<evidence type="ECO:0000256" key="3">
    <source>
        <dbReference type="ARBA" id="ARBA00022692"/>
    </source>
</evidence>
<evidence type="ECO:0000256" key="5">
    <source>
        <dbReference type="ARBA" id="ARBA00022989"/>
    </source>
</evidence>
<evidence type="ECO:0000256" key="4">
    <source>
        <dbReference type="ARBA" id="ARBA00022801"/>
    </source>
</evidence>
<dbReference type="NCBIfam" id="TIGR00147">
    <property type="entry name" value="YegS/Rv2252/BmrU family lipid kinase"/>
    <property type="match status" value="1"/>
</dbReference>
<dbReference type="Pfam" id="PF01569">
    <property type="entry name" value="PAP2"/>
    <property type="match status" value="1"/>
</dbReference>
<gene>
    <name evidence="9" type="ORF">SAMN06295964_1470</name>
</gene>
<dbReference type="EMBL" id="LT796768">
    <property type="protein sequence ID" value="SKB06892.1"/>
    <property type="molecule type" value="Genomic_DNA"/>
</dbReference>
<dbReference type="Pfam" id="PF00781">
    <property type="entry name" value="DAGK_cat"/>
    <property type="match status" value="1"/>
</dbReference>
<feature type="transmembrane region" description="Helical" evidence="7">
    <location>
        <begin position="97"/>
        <end position="119"/>
    </location>
</feature>
<proteinExistence type="predicted"/>
<evidence type="ECO:0000259" key="8">
    <source>
        <dbReference type="PROSITE" id="PS50146"/>
    </source>
</evidence>
<evidence type="ECO:0000256" key="1">
    <source>
        <dbReference type="ARBA" id="ARBA00004651"/>
    </source>
</evidence>
<dbReference type="PANTHER" id="PTHR14969">
    <property type="entry name" value="SPHINGOSINE-1-PHOSPHATE PHOSPHOHYDROLASE"/>
    <property type="match status" value="1"/>
</dbReference>
<keyword evidence="6 7" id="KW-0472">Membrane</keyword>
<sequence length="536" mass="57837">MTIDLRRADGDRPLLPTALMVIGGVVFVVLTILVSIRWQPLMDLDQEVAEWAYDVSASRAWLVDLLDVVAIVTSNWTVAVVLAVLAGLLWWRNERLVAIWVVVSGVVVLAGNALIKLAVKRERPVWDLPLHEIGGYSFPSGHSAGAGLLFTVLALLTIVVTGRGLRRRLWLTLWVVLALLVAADRVFLGVHFLSDVTAGLCFGVTATLLLWQLLVHGRGRLPSELAVVTGSGRRRAAVVLNPVKVGDIEDFKAKVRQVGAAHGWDEPQWFETSIEDPGHGQTRAALDSDVDLVIAAGGDGTVRAVCEEATRSGVAIGVLPHGTGNLLARNLDIPVNTRDALDVVFGGQDRAIDLASFTTDGGTETSFLVMAGLGMDAMIMTGVNEDLKKRVGYLAYFVSGVKAITFPRTKVEITLDDDEPRHFRARTVVIGNVGFLQGGIPLLPDAQIDDGLLDVVIVAPKRFIGWLSIVARVITRRKTNDARLTRLCAQRVHVKAEKPVPMQLDGDPVGEGREITAEIHPGVVLVRVPAALAPAE</sequence>
<reference evidence="10" key="1">
    <citation type="submission" date="2017-02" db="EMBL/GenBank/DDBJ databases">
        <authorList>
            <person name="Varghese N."/>
            <person name="Submissions S."/>
        </authorList>
    </citation>
    <scope>NUCLEOTIDE SEQUENCE [LARGE SCALE GENOMIC DNA]</scope>
    <source>
        <strain evidence="10">9H-4</strain>
    </source>
</reference>
<dbReference type="GO" id="GO:0016787">
    <property type="term" value="F:hydrolase activity"/>
    <property type="evidence" value="ECO:0007669"/>
    <property type="project" value="UniProtKB-KW"/>
</dbReference>
<dbReference type="InterPro" id="IPR017438">
    <property type="entry name" value="ATP-NAD_kinase_N"/>
</dbReference>
<keyword evidence="10" id="KW-1185">Reference proteome</keyword>
<dbReference type="CDD" id="cd03392">
    <property type="entry name" value="PAP2_like_2"/>
    <property type="match status" value="1"/>
</dbReference>